<dbReference type="PANTHER" id="PTHR40407:SF1">
    <property type="entry name" value="HEPARAN-ALPHA-GLUCOSAMINIDE N-ACETYLTRANSFERASE CATALYTIC DOMAIN-CONTAINING PROTEIN"/>
    <property type="match status" value="1"/>
</dbReference>
<feature type="transmembrane region" description="Helical" evidence="1">
    <location>
        <begin position="12"/>
        <end position="30"/>
    </location>
</feature>
<feature type="transmembrane region" description="Helical" evidence="1">
    <location>
        <begin position="110"/>
        <end position="134"/>
    </location>
</feature>
<evidence type="ECO:0000313" key="3">
    <source>
        <dbReference type="EMBL" id="THD06918.1"/>
    </source>
</evidence>
<feature type="transmembrane region" description="Helical" evidence="1">
    <location>
        <begin position="355"/>
        <end position="375"/>
    </location>
</feature>
<reference evidence="3 4" key="1">
    <citation type="submission" date="2017-02" db="EMBL/GenBank/DDBJ databases">
        <title>Whole genome sequencing of Rhodanobacter lindaniclasticus DSM 17932.</title>
        <authorList>
            <person name="Kumar S."/>
            <person name="Patil P."/>
            <person name="Patil P.B."/>
        </authorList>
    </citation>
    <scope>NUCLEOTIDE SEQUENCE [LARGE SCALE GENOMIC DNA]</scope>
    <source>
        <strain evidence="3 4">DSM 17932</strain>
    </source>
</reference>
<comment type="caution">
    <text evidence="3">The sequence shown here is derived from an EMBL/GenBank/DDBJ whole genome shotgun (WGS) entry which is preliminary data.</text>
</comment>
<feature type="transmembrane region" description="Helical" evidence="1">
    <location>
        <begin position="304"/>
        <end position="324"/>
    </location>
</feature>
<feature type="transmembrane region" description="Helical" evidence="1">
    <location>
        <begin position="181"/>
        <end position="205"/>
    </location>
</feature>
<dbReference type="InterPro" id="IPR012429">
    <property type="entry name" value="HGSNAT_cat"/>
</dbReference>
<feature type="domain" description="Heparan-alpha-glucosaminide N-acetyltransferase catalytic" evidence="2">
    <location>
        <begin position="6"/>
        <end position="213"/>
    </location>
</feature>
<accession>A0A4S3KF66</accession>
<feature type="transmembrane region" description="Helical" evidence="1">
    <location>
        <begin position="84"/>
        <end position="104"/>
    </location>
</feature>
<feature type="transmembrane region" description="Helical" evidence="1">
    <location>
        <begin position="217"/>
        <end position="236"/>
    </location>
</feature>
<dbReference type="EMBL" id="MWIO01000030">
    <property type="protein sequence ID" value="THD06918.1"/>
    <property type="molecule type" value="Genomic_DNA"/>
</dbReference>
<keyword evidence="1" id="KW-0472">Membrane</keyword>
<evidence type="ECO:0000259" key="2">
    <source>
        <dbReference type="Pfam" id="PF07786"/>
    </source>
</evidence>
<evidence type="ECO:0000313" key="4">
    <source>
        <dbReference type="Proteomes" id="UP000306317"/>
    </source>
</evidence>
<dbReference type="OrthoDB" id="508112at2"/>
<dbReference type="Proteomes" id="UP000306317">
    <property type="component" value="Unassembled WGS sequence"/>
</dbReference>
<sequence>MPARARVESIDVARGIIMILMALDHVHDFFGDLTSQPTNLDTTTAALFFTRWITHFCAPMFFLLTGVGACLTRRRLHKAELARFLLSRGLWLIFLELVVMRFALQFNVDYQVTIITVLWALGWAMIVLAALIWLPAWAIAGMGVAMIVGHNALDGVAPFTFDRLAPLWTVLHVPGPIFDNGRSLVFVAYVLVPWVGVTALGYVLGQVYRMDAAGRRAWLGWLGVGLCVAFVVVRLANVYGDPRPWSTQTSVLWTVMSFIDTNKYPPSLLFLLMTLGPALLLLRAFDRGVPGWLRPALVIGKVPLFFYVLHFFLIHLLAVAASWWRYGRVSEMFESPDLAHFPFSQPSGWGASVPVLYLIWLAVLVLMFPLCRWYAGVKRRRTDWWLSYL</sequence>
<feature type="transmembrane region" description="Helical" evidence="1">
    <location>
        <begin position="264"/>
        <end position="283"/>
    </location>
</feature>
<feature type="transmembrane region" description="Helical" evidence="1">
    <location>
        <begin position="50"/>
        <end position="72"/>
    </location>
</feature>
<keyword evidence="4" id="KW-1185">Reference proteome</keyword>
<dbReference type="PANTHER" id="PTHR40407">
    <property type="entry name" value="MEMBRANE PROTEIN-LIKE PROTEIN"/>
    <property type="match status" value="1"/>
</dbReference>
<keyword evidence="1" id="KW-0812">Transmembrane</keyword>
<protein>
    <recommendedName>
        <fullName evidence="2">Heparan-alpha-glucosaminide N-acetyltransferase catalytic domain-containing protein</fullName>
    </recommendedName>
</protein>
<feature type="transmembrane region" description="Helical" evidence="1">
    <location>
        <begin position="141"/>
        <end position="161"/>
    </location>
</feature>
<gene>
    <name evidence="3" type="ORF">B1991_11355</name>
</gene>
<keyword evidence="1" id="KW-1133">Transmembrane helix</keyword>
<proteinExistence type="predicted"/>
<name>A0A4S3KF66_9GAMM</name>
<evidence type="ECO:0000256" key="1">
    <source>
        <dbReference type="SAM" id="Phobius"/>
    </source>
</evidence>
<dbReference type="AlphaFoldDB" id="A0A4S3KF66"/>
<dbReference type="Pfam" id="PF07786">
    <property type="entry name" value="HGSNAT_cat"/>
    <property type="match status" value="1"/>
</dbReference>
<organism evidence="3 4">
    <name type="scientific">Rhodanobacter lindaniclasticus</name>
    <dbReference type="NCBI Taxonomy" id="75310"/>
    <lineage>
        <taxon>Bacteria</taxon>
        <taxon>Pseudomonadati</taxon>
        <taxon>Pseudomonadota</taxon>
        <taxon>Gammaproteobacteria</taxon>
        <taxon>Lysobacterales</taxon>
        <taxon>Rhodanobacteraceae</taxon>
        <taxon>Rhodanobacter</taxon>
    </lineage>
</organism>